<dbReference type="PATRIC" id="fig|135826.4.peg.2841"/>
<keyword evidence="2" id="KW-1185">Reference proteome</keyword>
<dbReference type="Proteomes" id="UP000031950">
    <property type="component" value="Unassembled WGS sequence"/>
</dbReference>
<dbReference type="EMBL" id="JXRQ01000026">
    <property type="protein sequence ID" value="KIL45566.1"/>
    <property type="molecule type" value="Genomic_DNA"/>
</dbReference>
<gene>
    <name evidence="1" type="ORF">KP77_28580</name>
</gene>
<organism evidence="1 2">
    <name type="scientific">Jeotgalibacillus alimentarius</name>
    <dbReference type="NCBI Taxonomy" id="135826"/>
    <lineage>
        <taxon>Bacteria</taxon>
        <taxon>Bacillati</taxon>
        <taxon>Bacillota</taxon>
        <taxon>Bacilli</taxon>
        <taxon>Bacillales</taxon>
        <taxon>Caryophanaceae</taxon>
        <taxon>Jeotgalibacillus</taxon>
    </lineage>
</organism>
<evidence type="ECO:0000313" key="2">
    <source>
        <dbReference type="Proteomes" id="UP000031950"/>
    </source>
</evidence>
<dbReference type="OrthoDB" id="2373107at2"/>
<dbReference type="STRING" id="135826.KP77_28580"/>
<evidence type="ECO:0000313" key="1">
    <source>
        <dbReference type="EMBL" id="KIL45566.1"/>
    </source>
</evidence>
<protein>
    <submittedName>
        <fullName evidence="1">Uncharacterized protein</fullName>
    </submittedName>
</protein>
<name>A0A0C2VMA5_9BACL</name>
<comment type="caution">
    <text evidence="1">The sequence shown here is derived from an EMBL/GenBank/DDBJ whole genome shotgun (WGS) entry which is preliminary data.</text>
</comment>
<reference evidence="1 2" key="1">
    <citation type="submission" date="2015-01" db="EMBL/GenBank/DDBJ databases">
        <title>Genome sequence of Jeotgalibacillus alimentarius.</title>
        <authorList>
            <person name="Goh K.M."/>
            <person name="Chan K.-G."/>
            <person name="Yaakop A.S."/>
            <person name="Ee R."/>
            <person name="Gan H.M."/>
            <person name="Chan C.S."/>
        </authorList>
    </citation>
    <scope>NUCLEOTIDE SEQUENCE [LARGE SCALE GENOMIC DNA]</scope>
    <source>
        <strain evidence="1 2">YKJ-13</strain>
    </source>
</reference>
<proteinExistence type="predicted"/>
<accession>A0A0C2VMA5</accession>
<dbReference type="AlphaFoldDB" id="A0A0C2VMA5"/>
<dbReference type="RefSeq" id="WP_041123394.1">
    <property type="nucleotide sequence ID" value="NZ_JXRQ01000026.1"/>
</dbReference>
<sequence length="256" mass="29707">MNTMIPAFEDERVQEVLQGLANNKTRDELASSFGHKNYKTLDIYMRRKGFKWDRTAGTYVLDQPETTPEVASIDRTKAGKVIMMLKDKDADVRQIAMQLGFKNHQELADHMKVRRYFWNSKLNNYEKMSGIPEEATLPDKDKLEDSSGMIKLPDRPPKDLTDFQTYLPILEIIEQNKDKLMELLQSTEDTNSFPKYGLPGVPTTKTIQMITSLQEVVKEFCAEKNLTQRELFEIALIDFFRKYGHGHIINPILRKK</sequence>